<comment type="similarity">
    <text evidence="1 5">Belongs to the metallo-dependent hydrolases superfamily. NagA family.</text>
</comment>
<feature type="binding site" evidence="8">
    <location>
        <position position="123"/>
    </location>
    <ligand>
        <name>Zn(2+)</name>
        <dbReference type="ChEBI" id="CHEBI:29105"/>
    </ligand>
</feature>
<evidence type="ECO:0000256" key="1">
    <source>
        <dbReference type="ARBA" id="ARBA00010716"/>
    </source>
</evidence>
<keyword evidence="3 5" id="KW-0378">Hydrolase</keyword>
<feature type="binding site" evidence="7">
    <location>
        <begin position="299"/>
        <end position="301"/>
    </location>
    <ligand>
        <name>substrate</name>
    </ligand>
</feature>
<dbReference type="PANTHER" id="PTHR11113">
    <property type="entry name" value="N-ACETYLGLUCOSAMINE-6-PHOSPHATE DEACETYLASE"/>
    <property type="match status" value="1"/>
</dbReference>
<dbReference type="Pfam" id="PF01979">
    <property type="entry name" value="Amidohydro_1"/>
    <property type="match status" value="1"/>
</dbReference>
<evidence type="ECO:0000256" key="8">
    <source>
        <dbReference type="PIRSR" id="PIRSR038994-3"/>
    </source>
</evidence>
<sequence length="365" mass="39766">MIIKNGLIYTENFNFEKKDLFIENNRIVESYADLNDITEIDASGNYIIPGLVDIHTHGCIGHDFCDNDKNGLIAIAKYLRKNGITSFCPTSMTLAKEDLIAIYKSASTPMSTDCSQIVGLNMEGPFISTAKKGAQNGKFISAPNSAFFYELNNACNHLIKLVTIAPESENALSFIHEFKNTVSISLGHSEADYDKASDALDAGANHITHLYNAMPPYNHREPGIIGAAFDHADTFVELICDGIHIHPSVIRSTFQLFGDRVILISDSMMATGMPNGIYELGKQTVYMQDKKAVLEDGTLAGSASNLFDCMRNAVSFGIPLTDAVKAVTATPAKSIGMYDELGSLSVGKRGDVVIMDTEMNLIRVI</sequence>
<keyword evidence="2 8" id="KW-0479">Metal-binding</keyword>
<evidence type="ECO:0000256" key="7">
    <source>
        <dbReference type="PIRSR" id="PIRSR038994-2"/>
    </source>
</evidence>
<dbReference type="GO" id="GO:0046872">
    <property type="term" value="F:metal ion binding"/>
    <property type="evidence" value="ECO:0007669"/>
    <property type="project" value="UniProtKB-KW"/>
</dbReference>
<dbReference type="RefSeq" id="WP_092453954.1">
    <property type="nucleotide sequence ID" value="NZ_FOJI01000008.1"/>
</dbReference>
<feature type="binding site" evidence="7">
    <location>
        <position position="244"/>
    </location>
    <ligand>
        <name>substrate</name>
    </ligand>
</feature>
<dbReference type="InterPro" id="IPR006680">
    <property type="entry name" value="Amidohydro-rel"/>
</dbReference>
<dbReference type="PIRSF" id="PIRSF038994">
    <property type="entry name" value="NagA"/>
    <property type="match status" value="1"/>
</dbReference>
<dbReference type="Gene3D" id="3.20.20.140">
    <property type="entry name" value="Metal-dependent hydrolases"/>
    <property type="match status" value="1"/>
</dbReference>
<evidence type="ECO:0000256" key="6">
    <source>
        <dbReference type="PIRSR" id="PIRSR038994-1"/>
    </source>
</evidence>
<dbReference type="STRING" id="99656.SAMN05421659_10830"/>
<dbReference type="AlphaFoldDB" id="A0A1I0QHD3"/>
<comment type="cofactor">
    <cofactor evidence="8">
        <name>a divalent metal cation</name>
        <dbReference type="ChEBI" id="CHEBI:60240"/>
    </cofactor>
    <text evidence="8">Binds 1 divalent metal cation per subunit.</text>
</comment>
<feature type="active site" description="Proton donor/acceptor" evidence="6">
    <location>
        <position position="266"/>
    </location>
</feature>
<accession>A0A1I0QHD3</accession>
<dbReference type="InterPro" id="IPR011059">
    <property type="entry name" value="Metal-dep_hydrolase_composite"/>
</dbReference>
<dbReference type="NCBIfam" id="TIGR00221">
    <property type="entry name" value="nagA"/>
    <property type="match status" value="1"/>
</dbReference>
<dbReference type="SUPFAM" id="SSF51556">
    <property type="entry name" value="Metallo-dependent hydrolases"/>
    <property type="match status" value="1"/>
</dbReference>
<evidence type="ECO:0000313" key="11">
    <source>
        <dbReference type="Proteomes" id="UP000199701"/>
    </source>
</evidence>
<dbReference type="Gene3D" id="2.30.40.10">
    <property type="entry name" value="Urease, subunit C, domain 1"/>
    <property type="match status" value="1"/>
</dbReference>
<feature type="binding site" evidence="7">
    <location>
        <begin position="212"/>
        <end position="213"/>
    </location>
    <ligand>
        <name>substrate</name>
    </ligand>
</feature>
<dbReference type="GO" id="GO:0006046">
    <property type="term" value="P:N-acetylglucosamine catabolic process"/>
    <property type="evidence" value="ECO:0007669"/>
    <property type="project" value="TreeGrafter"/>
</dbReference>
<dbReference type="GO" id="GO:0008448">
    <property type="term" value="F:N-acetylglucosamine-6-phosphate deacetylase activity"/>
    <property type="evidence" value="ECO:0007669"/>
    <property type="project" value="InterPro"/>
</dbReference>
<dbReference type="SUPFAM" id="SSF51338">
    <property type="entry name" value="Composite domain of metallo-dependent hydrolases"/>
    <property type="match status" value="1"/>
</dbReference>
<feature type="domain" description="Amidohydrolase-related" evidence="9">
    <location>
        <begin position="46"/>
        <end position="357"/>
    </location>
</feature>
<evidence type="ECO:0000256" key="3">
    <source>
        <dbReference type="ARBA" id="ARBA00022801"/>
    </source>
</evidence>
<dbReference type="OrthoDB" id="9776488at2"/>
<dbReference type="Proteomes" id="UP000199701">
    <property type="component" value="Unassembled WGS sequence"/>
</dbReference>
<dbReference type="CDD" id="cd00854">
    <property type="entry name" value="NagA"/>
    <property type="match status" value="1"/>
</dbReference>
<keyword evidence="4 5" id="KW-0119">Carbohydrate metabolism</keyword>
<feature type="binding site" evidence="8">
    <location>
        <position position="209"/>
    </location>
    <ligand>
        <name>Zn(2+)</name>
        <dbReference type="ChEBI" id="CHEBI:29105"/>
    </ligand>
</feature>
<evidence type="ECO:0000259" key="9">
    <source>
        <dbReference type="Pfam" id="PF01979"/>
    </source>
</evidence>
<evidence type="ECO:0000256" key="5">
    <source>
        <dbReference type="PIRNR" id="PIRNR038994"/>
    </source>
</evidence>
<organism evidence="10 11">
    <name type="scientific">[Clostridium] fimetarium</name>
    <dbReference type="NCBI Taxonomy" id="99656"/>
    <lineage>
        <taxon>Bacteria</taxon>
        <taxon>Bacillati</taxon>
        <taxon>Bacillota</taxon>
        <taxon>Clostridia</taxon>
        <taxon>Lachnospirales</taxon>
        <taxon>Lachnospiraceae</taxon>
    </lineage>
</organism>
<feature type="binding site" evidence="7">
    <location>
        <position position="220"/>
    </location>
    <ligand>
        <name>substrate</name>
    </ligand>
</feature>
<name>A0A1I0QHD3_9FIRM</name>
<feature type="binding site" evidence="8">
    <location>
        <position position="188"/>
    </location>
    <ligand>
        <name>Zn(2+)</name>
        <dbReference type="ChEBI" id="CHEBI:29105"/>
    </ligand>
</feature>
<reference evidence="10 11" key="1">
    <citation type="submission" date="2016-10" db="EMBL/GenBank/DDBJ databases">
        <authorList>
            <person name="de Groot N.N."/>
        </authorList>
    </citation>
    <scope>NUCLEOTIDE SEQUENCE [LARGE SCALE GENOMIC DNA]</scope>
    <source>
        <strain evidence="10 11">DSM 9179</strain>
    </source>
</reference>
<proteinExistence type="inferred from homology"/>
<dbReference type="EMBL" id="FOJI01000008">
    <property type="protein sequence ID" value="SEW26538.1"/>
    <property type="molecule type" value="Genomic_DNA"/>
</dbReference>
<dbReference type="InterPro" id="IPR032466">
    <property type="entry name" value="Metal_Hydrolase"/>
</dbReference>
<evidence type="ECO:0000313" key="10">
    <source>
        <dbReference type="EMBL" id="SEW26538.1"/>
    </source>
</evidence>
<protein>
    <submittedName>
        <fullName evidence="10">N-acetylglucosamine-6-phosphate deacetylase</fullName>
    </submittedName>
</protein>
<keyword evidence="11" id="KW-1185">Reference proteome</keyword>
<dbReference type="PANTHER" id="PTHR11113:SF14">
    <property type="entry name" value="N-ACETYLGLUCOSAMINE-6-PHOSPHATE DEACETYLASE"/>
    <property type="match status" value="1"/>
</dbReference>
<feature type="binding site" evidence="7">
    <location>
        <position position="134"/>
    </location>
    <ligand>
        <name>substrate</name>
    </ligand>
</feature>
<dbReference type="InterPro" id="IPR003764">
    <property type="entry name" value="GlcNAc_6-P_deAcase"/>
</dbReference>
<evidence type="ECO:0000256" key="4">
    <source>
        <dbReference type="ARBA" id="ARBA00023277"/>
    </source>
</evidence>
<evidence type="ECO:0000256" key="2">
    <source>
        <dbReference type="ARBA" id="ARBA00022723"/>
    </source>
</evidence>
<gene>
    <name evidence="10" type="ORF">SAMN05421659_10830</name>
</gene>